<reference evidence="3" key="1">
    <citation type="journal article" date="2019" name="Int. J. Syst. Evol. Microbiol.">
        <title>The Global Catalogue of Microorganisms (GCM) 10K type strain sequencing project: providing services to taxonomists for standard genome sequencing and annotation.</title>
        <authorList>
            <consortium name="The Broad Institute Genomics Platform"/>
            <consortium name="The Broad Institute Genome Sequencing Center for Infectious Disease"/>
            <person name="Wu L."/>
            <person name="Ma J."/>
        </authorList>
    </citation>
    <scope>NUCLEOTIDE SEQUENCE [LARGE SCALE GENOMIC DNA]</scope>
    <source>
        <strain evidence="3">JCM 17106</strain>
    </source>
</reference>
<protein>
    <submittedName>
        <fullName evidence="2">Porin family protein</fullName>
    </submittedName>
</protein>
<dbReference type="Proteomes" id="UP001500459">
    <property type="component" value="Unassembled WGS sequence"/>
</dbReference>
<sequence length="201" mass="22589">MIICFVLSSHAQKIDEDPQYARAGFKGGVSYTGITGDLDNAGSRIRVHLGAVVEYPISSTFFIQGELLYSAQGYTVDIENMEQKISLNYLSLPIIAKYYVTEQISIESGPQFSTLSTVRNEDVADNDDFFNSFSNFDFSWGFGAGYKLESGLFFQLRYNLGLSNINDTAVFDVTNRNSIGQLSIGYLFKTKNNRRIIRQEE</sequence>
<accession>A0ABP6UJ76</accession>
<organism evidence="2 3">
    <name type="scientific">Aquimarina addita</name>
    <dbReference type="NCBI Taxonomy" id="870485"/>
    <lineage>
        <taxon>Bacteria</taxon>
        <taxon>Pseudomonadati</taxon>
        <taxon>Bacteroidota</taxon>
        <taxon>Flavobacteriia</taxon>
        <taxon>Flavobacteriales</taxon>
        <taxon>Flavobacteriaceae</taxon>
        <taxon>Aquimarina</taxon>
    </lineage>
</organism>
<evidence type="ECO:0000313" key="2">
    <source>
        <dbReference type="EMBL" id="GAA3507980.1"/>
    </source>
</evidence>
<keyword evidence="3" id="KW-1185">Reference proteome</keyword>
<name>A0ABP6UJ76_9FLAO</name>
<dbReference type="InterPro" id="IPR025665">
    <property type="entry name" value="Beta-barrel_OMP_2"/>
</dbReference>
<gene>
    <name evidence="2" type="ORF">GCM10022393_17620</name>
</gene>
<dbReference type="EMBL" id="BAABCW010000006">
    <property type="protein sequence ID" value="GAA3507980.1"/>
    <property type="molecule type" value="Genomic_DNA"/>
</dbReference>
<evidence type="ECO:0000259" key="1">
    <source>
        <dbReference type="Pfam" id="PF13568"/>
    </source>
</evidence>
<comment type="caution">
    <text evidence="2">The sequence shown here is derived from an EMBL/GenBank/DDBJ whole genome shotgun (WGS) entry which is preliminary data.</text>
</comment>
<evidence type="ECO:0000313" key="3">
    <source>
        <dbReference type="Proteomes" id="UP001500459"/>
    </source>
</evidence>
<dbReference type="InterPro" id="IPR011250">
    <property type="entry name" value="OMP/PagP_B-barrel"/>
</dbReference>
<feature type="domain" description="Outer membrane protein beta-barrel" evidence="1">
    <location>
        <begin position="11"/>
        <end position="165"/>
    </location>
</feature>
<proteinExistence type="predicted"/>
<dbReference type="Pfam" id="PF13568">
    <property type="entry name" value="OMP_b-brl_2"/>
    <property type="match status" value="1"/>
</dbReference>
<dbReference type="SUPFAM" id="SSF56925">
    <property type="entry name" value="OMPA-like"/>
    <property type="match status" value="1"/>
</dbReference>